<keyword evidence="2" id="KW-1185">Reference proteome</keyword>
<evidence type="ECO:0000313" key="1">
    <source>
        <dbReference type="EMBL" id="OUC99332.1"/>
    </source>
</evidence>
<protein>
    <submittedName>
        <fullName evidence="1">Uncharacterized protein</fullName>
    </submittedName>
</protein>
<proteinExistence type="predicted"/>
<accession>A0A243RVX7</accession>
<dbReference type="EMBL" id="NGFP01000009">
    <property type="protein sequence ID" value="OUC99332.1"/>
    <property type="molecule type" value="Genomic_DNA"/>
</dbReference>
<organism evidence="1 2">
    <name type="scientific">Streptosporangium minutum</name>
    <dbReference type="NCBI Taxonomy" id="569862"/>
    <lineage>
        <taxon>Bacteria</taxon>
        <taxon>Bacillati</taxon>
        <taxon>Actinomycetota</taxon>
        <taxon>Actinomycetes</taxon>
        <taxon>Streptosporangiales</taxon>
        <taxon>Streptosporangiaceae</taxon>
        <taxon>Streptosporangium</taxon>
    </lineage>
</organism>
<gene>
    <name evidence="1" type="ORF">CA984_03750</name>
</gene>
<dbReference type="AlphaFoldDB" id="A0A243RVX7"/>
<sequence length="270" mass="29422">MMPGSVQVCGACSAGLVRDLADVPSLAHHLDLALTRQTRMGGGGRRGAETPMPWDERAREAGFILKSALVGWARMLSAGVQTLQGPLCGQACEHMTCEYASLGRGPADDMAAIARWLIWHSKALLRREAAAEAVEELTEAVRQARKAVDRPADQVYAGPCDECGSDMYARPDAVMVACPVCVDDDGQRLRYRVKDRQLWMLGAVEDLELPAPDVARALTTLVRPIAPALLYTWVSRKKLIPRTTDARGRALFRVGDVLELMDPTSVRKAS</sequence>
<reference evidence="1 2" key="1">
    <citation type="submission" date="2017-05" db="EMBL/GenBank/DDBJ databases">
        <title>Biotechnological potential of actinobacteria isolated from South African environments.</title>
        <authorList>
            <person name="Le Roes-Hill M."/>
            <person name="Prins A."/>
            <person name="Durrell K.A."/>
        </authorList>
    </citation>
    <scope>NUCLEOTIDE SEQUENCE [LARGE SCALE GENOMIC DNA]</scope>
    <source>
        <strain evidence="1">M26</strain>
    </source>
</reference>
<dbReference type="Proteomes" id="UP000194761">
    <property type="component" value="Unassembled WGS sequence"/>
</dbReference>
<evidence type="ECO:0000313" key="2">
    <source>
        <dbReference type="Proteomes" id="UP000194761"/>
    </source>
</evidence>
<comment type="caution">
    <text evidence="1">The sequence shown here is derived from an EMBL/GenBank/DDBJ whole genome shotgun (WGS) entry which is preliminary data.</text>
</comment>
<name>A0A243RVX7_9ACTN</name>